<reference evidence="2" key="1">
    <citation type="submission" date="2021-02" db="EMBL/GenBank/DDBJ databases">
        <authorList>
            <person name="Dougan E. K."/>
            <person name="Rhodes N."/>
            <person name="Thang M."/>
            <person name="Chan C."/>
        </authorList>
    </citation>
    <scope>NUCLEOTIDE SEQUENCE</scope>
</reference>
<dbReference type="PANTHER" id="PTHR47447">
    <property type="entry name" value="OS03G0856100 PROTEIN"/>
    <property type="match status" value="1"/>
</dbReference>
<organism evidence="2 3">
    <name type="scientific">Polarella glacialis</name>
    <name type="common">Dinoflagellate</name>
    <dbReference type="NCBI Taxonomy" id="89957"/>
    <lineage>
        <taxon>Eukaryota</taxon>
        <taxon>Sar</taxon>
        <taxon>Alveolata</taxon>
        <taxon>Dinophyceae</taxon>
        <taxon>Suessiales</taxon>
        <taxon>Suessiaceae</taxon>
        <taxon>Polarella</taxon>
    </lineage>
</organism>
<gene>
    <name evidence="2" type="ORF">PGLA1383_LOCUS34438</name>
</gene>
<dbReference type="EMBL" id="CAJNNV010025955">
    <property type="protein sequence ID" value="CAE8616769.1"/>
    <property type="molecule type" value="Genomic_DNA"/>
</dbReference>
<evidence type="ECO:0000313" key="3">
    <source>
        <dbReference type="Proteomes" id="UP000654075"/>
    </source>
</evidence>
<dbReference type="AlphaFoldDB" id="A0A813FW46"/>
<keyword evidence="3" id="KW-1185">Reference proteome</keyword>
<accession>A0A813FW46</accession>
<dbReference type="Proteomes" id="UP000654075">
    <property type="component" value="Unassembled WGS sequence"/>
</dbReference>
<name>A0A813FW46_POLGL</name>
<dbReference type="PANTHER" id="PTHR47447:SF17">
    <property type="entry name" value="OS12G0638900 PROTEIN"/>
    <property type="match status" value="1"/>
</dbReference>
<keyword evidence="1" id="KW-0677">Repeat</keyword>
<dbReference type="InterPro" id="IPR011990">
    <property type="entry name" value="TPR-like_helical_dom_sf"/>
</dbReference>
<comment type="caution">
    <text evidence="2">The sequence shown here is derived from an EMBL/GenBank/DDBJ whole genome shotgun (WGS) entry which is preliminary data.</text>
</comment>
<proteinExistence type="predicted"/>
<protein>
    <submittedName>
        <fullName evidence="2">Uncharacterized protein</fullName>
    </submittedName>
</protein>
<sequence length="341" mass="36453">MDPSVYRSQPAIIHTPASSATQASFSVRSTCSRATAGGRQHHWQEALAAAVHLQQVGVEPDAFYFLKAWNAAAAACARSGLWAGVLVLLHKMLVADLGGGRCPNWPAPDVVTFNVAMNSLNAISVKPSGAHSGFSDNSNINNNNNINGPLFIVEMLLHQMRGRELSPDLTTYNTMLAAEAKATTCATEKGRWPRIFTLLEDLRRAGLVPDAVTCTAAAGGCSSTFLAPVGQHRCSGCSSCAGAALAQMRWRAMLLSVPVVGECSGEVHCLCSTTCSSAASSAPWSVSGQLSAQWEEETHGRQLWRCFWKLPGAASGPTWSPSMLPCKHVRRACAGMWRWLL</sequence>
<evidence type="ECO:0000256" key="1">
    <source>
        <dbReference type="ARBA" id="ARBA00022737"/>
    </source>
</evidence>
<evidence type="ECO:0000313" key="2">
    <source>
        <dbReference type="EMBL" id="CAE8616769.1"/>
    </source>
</evidence>
<dbReference type="Gene3D" id="1.25.40.10">
    <property type="entry name" value="Tetratricopeptide repeat domain"/>
    <property type="match status" value="2"/>
</dbReference>